<protein>
    <submittedName>
        <fullName evidence="3">Uncharacterized protein</fullName>
    </submittedName>
</protein>
<evidence type="ECO:0000256" key="2">
    <source>
        <dbReference type="SAM" id="Phobius"/>
    </source>
</evidence>
<dbReference type="AlphaFoldDB" id="A0A2S1LC51"/>
<dbReference type="RefSeq" id="WP_108740272.1">
    <property type="nucleotide sequence ID" value="NZ_CP020918.1"/>
</dbReference>
<dbReference type="Gene3D" id="1.25.40.10">
    <property type="entry name" value="Tetratricopeptide repeat domain"/>
    <property type="match status" value="2"/>
</dbReference>
<reference evidence="3 4" key="1">
    <citation type="submission" date="2017-04" db="EMBL/GenBank/DDBJ databases">
        <title>Compelte genome sequence of WV33.</title>
        <authorList>
            <person name="Lee P.C."/>
        </authorList>
    </citation>
    <scope>NUCLEOTIDE SEQUENCE [LARGE SCALE GENOMIC DNA]</scope>
    <source>
        <strain evidence="3 4">WV33</strain>
    </source>
</reference>
<dbReference type="InterPro" id="IPR019734">
    <property type="entry name" value="TPR_rpt"/>
</dbReference>
<dbReference type="EMBL" id="CP020918">
    <property type="protein sequence ID" value="AWG21322.1"/>
    <property type="molecule type" value="Genomic_DNA"/>
</dbReference>
<dbReference type="SMART" id="SM00028">
    <property type="entry name" value="TPR"/>
    <property type="match status" value="4"/>
</dbReference>
<keyword evidence="2" id="KW-1133">Transmembrane helix</keyword>
<dbReference type="Gene3D" id="1.10.10.10">
    <property type="entry name" value="Winged helix-like DNA-binding domain superfamily/Winged helix DNA-binding domain"/>
    <property type="match status" value="1"/>
</dbReference>
<accession>A0A2S1LC51</accession>
<feature type="transmembrane region" description="Helical" evidence="2">
    <location>
        <begin position="34"/>
        <end position="53"/>
    </location>
</feature>
<keyword evidence="2" id="KW-0812">Transmembrane</keyword>
<keyword evidence="1" id="KW-0802">TPR repeat</keyword>
<proteinExistence type="predicted"/>
<feature type="transmembrane region" description="Helical" evidence="2">
    <location>
        <begin position="367"/>
        <end position="388"/>
    </location>
</feature>
<dbReference type="KEGG" id="ffa:FFWV33_07155"/>
<dbReference type="GO" id="GO:0003677">
    <property type="term" value="F:DNA binding"/>
    <property type="evidence" value="ECO:0007669"/>
    <property type="project" value="InterPro"/>
</dbReference>
<dbReference type="InterPro" id="IPR036388">
    <property type="entry name" value="WH-like_DNA-bd_sf"/>
</dbReference>
<dbReference type="InterPro" id="IPR011990">
    <property type="entry name" value="TPR-like_helical_dom_sf"/>
</dbReference>
<dbReference type="OrthoDB" id="9778366at2"/>
<evidence type="ECO:0000313" key="3">
    <source>
        <dbReference type="EMBL" id="AWG21322.1"/>
    </source>
</evidence>
<dbReference type="Proteomes" id="UP000244527">
    <property type="component" value="Chromosome"/>
</dbReference>
<organism evidence="3 4">
    <name type="scientific">Flavobacterium faecale</name>
    <dbReference type="NCBI Taxonomy" id="1355330"/>
    <lineage>
        <taxon>Bacteria</taxon>
        <taxon>Pseudomonadati</taxon>
        <taxon>Bacteroidota</taxon>
        <taxon>Flavobacteriia</taxon>
        <taxon>Flavobacteriales</taxon>
        <taxon>Flavobacteriaceae</taxon>
        <taxon>Flavobacterium</taxon>
    </lineage>
</organism>
<evidence type="ECO:0000256" key="1">
    <source>
        <dbReference type="PROSITE-ProRule" id="PRU00339"/>
    </source>
</evidence>
<dbReference type="SUPFAM" id="SSF46894">
    <property type="entry name" value="C-terminal effector domain of the bipartite response regulators"/>
    <property type="match status" value="1"/>
</dbReference>
<dbReference type="PROSITE" id="PS50005">
    <property type="entry name" value="TPR"/>
    <property type="match status" value="1"/>
</dbReference>
<keyword evidence="2" id="KW-0472">Membrane</keyword>
<dbReference type="InterPro" id="IPR016032">
    <property type="entry name" value="Sig_transdc_resp-reg_C-effctor"/>
</dbReference>
<sequence>MYTFISFRLFLHGDKKGDNTKKITQLTNKQLIKYFYLLFLVLFISSANAQPFFKREMMKEDPIPKKSALSASQKIKIHEAYLKNAIASKNELHQLYGYFFLFADHYNSSEYLATNDYLLKAEVLISKYNRPDWQAAYHIRKALVFDIKSNSKAALKEYLLAYDKATIAKDSLYMAEILEQISATYGEVDNYPEAEKYFARAEKMMPKFADKEQIAQAYNNYSNLKCYQNDQKAGLKYIEIAISIIRELKDPYIESMYQNNKAIIWTEMEQYDKAEILFKKLEIQNKNNNWKDRQVQNFLTQAVLYESWGKYQKAIEYYIKHYELKDEIEGNEVNEKMSDLEKQFLNEKKENIIKDSQIKLHESERRIILLLLALSISFIAIATITLLLKKQKKETQYQLETKIAALNEVTALLIEKNRTALQQKSEDKLDSTEEQSSETFLNKKILTDSDWSTFKTYFENAYPNYIKKVRDQYPKITAGEERLFLCLKLNLKNKEIATILGISNDSVKKSRNRLRKKMGLDLDANLNEYILNF</sequence>
<dbReference type="SUPFAM" id="SSF48452">
    <property type="entry name" value="TPR-like"/>
    <property type="match status" value="1"/>
</dbReference>
<name>A0A2S1LC51_9FLAO</name>
<gene>
    <name evidence="3" type="ORF">FFWV33_07155</name>
</gene>
<feature type="repeat" description="TPR" evidence="1">
    <location>
        <begin position="175"/>
        <end position="208"/>
    </location>
</feature>
<dbReference type="GO" id="GO:0006355">
    <property type="term" value="P:regulation of DNA-templated transcription"/>
    <property type="evidence" value="ECO:0007669"/>
    <property type="project" value="InterPro"/>
</dbReference>
<evidence type="ECO:0000313" key="4">
    <source>
        <dbReference type="Proteomes" id="UP000244527"/>
    </source>
</evidence>
<keyword evidence="4" id="KW-1185">Reference proteome</keyword>